<dbReference type="GO" id="GO:0005506">
    <property type="term" value="F:iron ion binding"/>
    <property type="evidence" value="ECO:0007669"/>
    <property type="project" value="InterPro"/>
</dbReference>
<evidence type="ECO:0000313" key="8">
    <source>
        <dbReference type="EMBL" id="SNY53576.1"/>
    </source>
</evidence>
<dbReference type="InterPro" id="IPR042098">
    <property type="entry name" value="TauD-like_sf"/>
</dbReference>
<evidence type="ECO:0000256" key="2">
    <source>
        <dbReference type="ARBA" id="ARBA00022723"/>
    </source>
</evidence>
<evidence type="ECO:0000259" key="7">
    <source>
        <dbReference type="Pfam" id="PF02668"/>
    </source>
</evidence>
<protein>
    <submittedName>
        <fullName evidence="8">Arginine beta-hydroxylase, Fe(II)/alpha-ketoglutarate-dependent</fullName>
    </submittedName>
</protein>
<keyword evidence="2 5" id="KW-0479">Metal-binding</keyword>
<keyword evidence="4 5" id="KW-0408">Iron</keyword>
<gene>
    <name evidence="8" type="ORF">SAMN05421748_11469</name>
</gene>
<evidence type="ECO:0000256" key="4">
    <source>
        <dbReference type="ARBA" id="ARBA00023004"/>
    </source>
</evidence>
<reference evidence="8 9" key="1">
    <citation type="submission" date="2017-09" db="EMBL/GenBank/DDBJ databases">
        <authorList>
            <person name="Ehlers B."/>
            <person name="Leendertz F.H."/>
        </authorList>
    </citation>
    <scope>NUCLEOTIDE SEQUENCE [LARGE SCALE GENOMIC DNA]</scope>
    <source>
        <strain evidence="8 9">CGMCC 4.6857</strain>
    </source>
</reference>
<dbReference type="InterPro" id="IPR003819">
    <property type="entry name" value="TauD/TfdA-like"/>
</dbReference>
<dbReference type="PROSITE" id="PS51257">
    <property type="entry name" value="PROKAR_LIPOPROTEIN"/>
    <property type="match status" value="1"/>
</dbReference>
<feature type="binding site" evidence="5">
    <location>
        <position position="155"/>
    </location>
    <ligand>
        <name>Fe cation</name>
        <dbReference type="ChEBI" id="CHEBI:24875"/>
    </ligand>
</feature>
<dbReference type="GO" id="GO:0016491">
    <property type="term" value="F:oxidoreductase activity"/>
    <property type="evidence" value="ECO:0007669"/>
    <property type="project" value="UniProtKB-KW"/>
</dbReference>
<keyword evidence="9" id="KW-1185">Reference proteome</keyword>
<dbReference type="InterPro" id="IPR014503">
    <property type="entry name" value="Clavaminate_syn-like"/>
</dbReference>
<dbReference type="Pfam" id="PF02668">
    <property type="entry name" value="TauD"/>
    <property type="match status" value="1"/>
</dbReference>
<proteinExistence type="inferred from homology"/>
<dbReference type="SUPFAM" id="SSF51197">
    <property type="entry name" value="Clavaminate synthase-like"/>
    <property type="match status" value="1"/>
</dbReference>
<organism evidence="8 9">
    <name type="scientific">Paractinoplanes atraurantiacus</name>
    <dbReference type="NCBI Taxonomy" id="1036182"/>
    <lineage>
        <taxon>Bacteria</taxon>
        <taxon>Bacillati</taxon>
        <taxon>Actinomycetota</taxon>
        <taxon>Actinomycetes</taxon>
        <taxon>Micromonosporales</taxon>
        <taxon>Micromonosporaceae</taxon>
        <taxon>Paractinoplanes</taxon>
    </lineage>
</organism>
<accession>A0A285J2I4</accession>
<feature type="binding site" evidence="5">
    <location>
        <position position="157"/>
    </location>
    <ligand>
        <name>Fe cation</name>
        <dbReference type="ChEBI" id="CHEBI:24875"/>
    </ligand>
</feature>
<dbReference type="PIRSF" id="PIRSF019543">
    <property type="entry name" value="Clavaminate_syn"/>
    <property type="match status" value="1"/>
</dbReference>
<dbReference type="RefSeq" id="WP_097323162.1">
    <property type="nucleotide sequence ID" value="NZ_OBDY01000014.1"/>
</dbReference>
<dbReference type="Proteomes" id="UP000219612">
    <property type="component" value="Unassembled WGS sequence"/>
</dbReference>
<evidence type="ECO:0000256" key="1">
    <source>
        <dbReference type="ARBA" id="ARBA00008425"/>
    </source>
</evidence>
<sequence length="327" mass="35272">MKSSTITPPRLLHVCRLDDASAGAAGSLALACLAEYGSAENPAFMADLHVLAADLPRPVREAAARARLDERKHAVVFRGNHIAGDLEPTPAHWKTADTPSSRRYAILLALYAGLFGDPIGWAAQQAGHLITDVLPVAGMEESTVSSSSGRELAWHTEDAFSPHRAHHVGLLALRNPDQVDTTIGYVDLPRLSAAALETLFQPRFEILPDDSHEGADQAGGEPTPLLTGHPEAPVLRVDRDFARPVAGDRGAAAAWAELTANIDNSLYGLAIGPGDICFLDNRNVVHGRRSFLPRYDGTDRWLKRVNVITDLRSSRPARPSGLSRIIH</sequence>
<name>A0A285J2I4_9ACTN</name>
<evidence type="ECO:0000256" key="5">
    <source>
        <dbReference type="PIRSR" id="PIRSR019543-2"/>
    </source>
</evidence>
<dbReference type="AlphaFoldDB" id="A0A285J2I4"/>
<comment type="similarity">
    <text evidence="1">Belongs to the clavaminate synthase family.</text>
</comment>
<dbReference type="Gene3D" id="3.60.130.10">
    <property type="entry name" value="Clavaminate synthase-like"/>
    <property type="match status" value="1"/>
</dbReference>
<keyword evidence="3" id="KW-0560">Oxidoreductase</keyword>
<evidence type="ECO:0000256" key="3">
    <source>
        <dbReference type="ARBA" id="ARBA00023002"/>
    </source>
</evidence>
<evidence type="ECO:0000256" key="6">
    <source>
        <dbReference type="SAM" id="MobiDB-lite"/>
    </source>
</evidence>
<evidence type="ECO:0000313" key="9">
    <source>
        <dbReference type="Proteomes" id="UP000219612"/>
    </source>
</evidence>
<feature type="binding site" evidence="5">
    <location>
        <position position="286"/>
    </location>
    <ligand>
        <name>Fe cation</name>
        <dbReference type="ChEBI" id="CHEBI:24875"/>
    </ligand>
</feature>
<feature type="domain" description="TauD/TfdA-like" evidence="7">
    <location>
        <begin position="142"/>
        <end position="305"/>
    </location>
</feature>
<dbReference type="EMBL" id="OBDY01000014">
    <property type="protein sequence ID" value="SNY53576.1"/>
    <property type="molecule type" value="Genomic_DNA"/>
</dbReference>
<feature type="region of interest" description="Disordered" evidence="6">
    <location>
        <begin position="210"/>
        <end position="230"/>
    </location>
</feature>